<gene>
    <name evidence="2" type="ORF">HCEG_08981</name>
</gene>
<evidence type="ECO:0000313" key="3">
    <source>
        <dbReference type="Proteomes" id="UP000008142"/>
    </source>
</evidence>
<accession>F0UV39</accession>
<proteinExistence type="predicted"/>
<feature type="compositionally biased region" description="Basic and acidic residues" evidence="1">
    <location>
        <begin position="58"/>
        <end position="69"/>
    </location>
</feature>
<feature type="region of interest" description="Disordered" evidence="1">
    <location>
        <begin position="46"/>
        <end position="92"/>
    </location>
</feature>
<reference evidence="3" key="1">
    <citation type="submission" date="2008-07" db="EMBL/GenBank/DDBJ databases">
        <title>Annotation of Ajellomyces capsulatus strain H88.</title>
        <authorList>
            <person name="Champion M."/>
            <person name="Cuomo C."/>
            <person name="Ma L.-J."/>
            <person name="Henn M.R."/>
            <person name="Sil A."/>
            <person name="Goldman B."/>
            <person name="Young S.K."/>
            <person name="Kodira C.D."/>
            <person name="Zeng Q."/>
            <person name="Koehrsen M."/>
            <person name="Alvarado L."/>
            <person name="Berlin A."/>
            <person name="Borenstein D."/>
            <person name="Chen Z."/>
            <person name="Engels R."/>
            <person name="Freedman E."/>
            <person name="Gellesch M."/>
            <person name="Goldberg J."/>
            <person name="Griggs A."/>
            <person name="Gujja S."/>
            <person name="Heiman D."/>
            <person name="Hepburn T."/>
            <person name="Howarth C."/>
            <person name="Jen D."/>
            <person name="Larson L."/>
            <person name="Lewis B."/>
            <person name="Mehta T."/>
            <person name="Park D."/>
            <person name="Pearson M."/>
            <person name="Roberts A."/>
            <person name="Saif S."/>
            <person name="Shea T."/>
            <person name="Shenoy N."/>
            <person name="Sisk P."/>
            <person name="Stolte C."/>
            <person name="Sykes S."/>
            <person name="Walk T."/>
            <person name="White J."/>
            <person name="Yandava C."/>
            <person name="Klein B."/>
            <person name="McEwen J.G."/>
            <person name="Puccia R."/>
            <person name="Goldman G.H."/>
            <person name="Felipe M.S."/>
            <person name="Nino-Vega G."/>
            <person name="San-Blas G."/>
            <person name="Taylor J."/>
            <person name="Mendoza L."/>
            <person name="Galagan J."/>
            <person name="Nusbaum C."/>
            <person name="Birren B."/>
        </authorList>
    </citation>
    <scope>NUCLEOTIDE SEQUENCE [LARGE SCALE GENOMIC DNA]</scope>
    <source>
        <strain evidence="3">H88</strain>
    </source>
</reference>
<protein>
    <submittedName>
        <fullName evidence="2">Uncharacterized protein</fullName>
    </submittedName>
</protein>
<dbReference type="OrthoDB" id="4206436at2759"/>
<dbReference type="STRING" id="544711.F0UV39"/>
<evidence type="ECO:0000256" key="1">
    <source>
        <dbReference type="SAM" id="MobiDB-lite"/>
    </source>
</evidence>
<name>F0UV39_AJEC8</name>
<dbReference type="HOGENOM" id="CLU_2096158_0_0_1"/>
<sequence length="116" mass="13219">MGKGLENTPLDLVEGFDQINKACEYGMVSATIMKKQYQDIFTVNEKERQKRQRSNRPIQREEGLTREEAAELTIPDAEPVEQPVIQPPVPGQVRDCLPPSVACRARAHVMEWSNKR</sequence>
<evidence type="ECO:0000313" key="2">
    <source>
        <dbReference type="EMBL" id="EGC49766.1"/>
    </source>
</evidence>
<dbReference type="Proteomes" id="UP000008142">
    <property type="component" value="Unassembled WGS sequence"/>
</dbReference>
<dbReference type="AlphaFoldDB" id="F0UV39"/>
<organism evidence="3">
    <name type="scientific">Ajellomyces capsulatus (strain H88)</name>
    <name type="common">Darling's disease fungus</name>
    <name type="synonym">Histoplasma capsulatum</name>
    <dbReference type="NCBI Taxonomy" id="544711"/>
    <lineage>
        <taxon>Eukaryota</taxon>
        <taxon>Fungi</taxon>
        <taxon>Dikarya</taxon>
        <taxon>Ascomycota</taxon>
        <taxon>Pezizomycotina</taxon>
        <taxon>Eurotiomycetes</taxon>
        <taxon>Eurotiomycetidae</taxon>
        <taxon>Onygenales</taxon>
        <taxon>Ajellomycetaceae</taxon>
        <taxon>Histoplasma</taxon>
    </lineage>
</organism>
<dbReference type="EMBL" id="DS990644">
    <property type="protein sequence ID" value="EGC49766.1"/>
    <property type="molecule type" value="Genomic_DNA"/>
</dbReference>